<dbReference type="AlphaFoldDB" id="A0A7S2CDJ2"/>
<protein>
    <submittedName>
        <fullName evidence="1">Uncharacterized protein</fullName>
    </submittedName>
</protein>
<proteinExistence type="predicted"/>
<gene>
    <name evidence="1" type="ORF">DSPE1174_LOCUS13878</name>
</gene>
<sequence length="99" mass="11277">MSCFDQALELWGNFEILGVNIFSSLRTSNAHESLPNIFSNSLNSMKMAEATRLMYSPQNWMDLGDKESRRSTRLTFRPKTMASLPSYNFPKGIGVHSRL</sequence>
<evidence type="ECO:0000313" key="1">
    <source>
        <dbReference type="EMBL" id="CAD9422145.1"/>
    </source>
</evidence>
<accession>A0A7S2CDJ2</accession>
<dbReference type="EMBL" id="HBGS01027412">
    <property type="protein sequence ID" value="CAD9422145.1"/>
    <property type="molecule type" value="Transcribed_RNA"/>
</dbReference>
<reference evidence="1" key="1">
    <citation type="submission" date="2021-01" db="EMBL/GenBank/DDBJ databases">
        <authorList>
            <person name="Corre E."/>
            <person name="Pelletier E."/>
            <person name="Niang G."/>
            <person name="Scheremetjew M."/>
            <person name="Finn R."/>
            <person name="Kale V."/>
            <person name="Holt S."/>
            <person name="Cochrane G."/>
            <person name="Meng A."/>
            <person name="Brown T."/>
            <person name="Cohen L."/>
        </authorList>
    </citation>
    <scope>NUCLEOTIDE SEQUENCE</scope>
    <source>
        <strain evidence="1">CCMP1381</strain>
    </source>
</reference>
<organism evidence="1">
    <name type="scientific">Octactis speculum</name>
    <dbReference type="NCBI Taxonomy" id="3111310"/>
    <lineage>
        <taxon>Eukaryota</taxon>
        <taxon>Sar</taxon>
        <taxon>Stramenopiles</taxon>
        <taxon>Ochrophyta</taxon>
        <taxon>Dictyochophyceae</taxon>
        <taxon>Dictyochales</taxon>
        <taxon>Dictyochaceae</taxon>
        <taxon>Octactis</taxon>
    </lineage>
</organism>
<name>A0A7S2CDJ2_9STRA</name>